<gene>
    <name evidence="6" type="ORF">E8M01_06855</name>
</gene>
<feature type="transmembrane region" description="Helical" evidence="4">
    <location>
        <begin position="100"/>
        <end position="122"/>
    </location>
</feature>
<feature type="transmembrane region" description="Helical" evidence="4">
    <location>
        <begin position="278"/>
        <end position="303"/>
    </location>
</feature>
<keyword evidence="2 4" id="KW-1133">Transmembrane helix</keyword>
<evidence type="ECO:0000313" key="7">
    <source>
        <dbReference type="Proteomes" id="UP000298781"/>
    </source>
</evidence>
<dbReference type="SUPFAM" id="SSF103473">
    <property type="entry name" value="MFS general substrate transporter"/>
    <property type="match status" value="1"/>
</dbReference>
<evidence type="ECO:0000259" key="5">
    <source>
        <dbReference type="PROSITE" id="PS50850"/>
    </source>
</evidence>
<proteinExistence type="predicted"/>
<dbReference type="AlphaFoldDB" id="A0A4D7ASQ9"/>
<dbReference type="Proteomes" id="UP000298781">
    <property type="component" value="Chromosome"/>
</dbReference>
<feature type="transmembrane region" description="Helical" evidence="4">
    <location>
        <begin position="166"/>
        <end position="184"/>
    </location>
</feature>
<dbReference type="Gene3D" id="1.20.1250.20">
    <property type="entry name" value="MFS general substrate transporter like domains"/>
    <property type="match status" value="1"/>
</dbReference>
<dbReference type="PROSITE" id="PS50850">
    <property type="entry name" value="MFS"/>
    <property type="match status" value="1"/>
</dbReference>
<evidence type="ECO:0000256" key="4">
    <source>
        <dbReference type="SAM" id="Phobius"/>
    </source>
</evidence>
<keyword evidence="1 4" id="KW-0812">Transmembrane</keyword>
<protein>
    <submittedName>
        <fullName evidence="6">MFS transporter</fullName>
    </submittedName>
</protein>
<dbReference type="KEGG" id="pstg:E8M01_06855"/>
<feature type="domain" description="Major facilitator superfamily (MFS) profile" evidence="5">
    <location>
        <begin position="8"/>
        <end position="384"/>
    </location>
</feature>
<evidence type="ECO:0000256" key="1">
    <source>
        <dbReference type="ARBA" id="ARBA00022692"/>
    </source>
</evidence>
<sequence length="395" mass="40415">MSRSRLSITIVLGTTQTLAWASSYYLPAILADAMARDLGVSSAWIFAAFSVALLASAVLGPRIGRTIDAVGGRGVLALSSLVFAAGLILLGLAQSQFVMWLAWLVLGVGMALGLYDTAFATLGRIYGASARSTITGITLIAGFASTIGWPLTAWGLAEYGWRPTCFAWAAAHLLIGLPLNWFLLPRTETAQAAPTAGPTGSVAWDRNMVLLSIAFALTYLVAGAMAAHLPRLLQAAGASATEAIAAGALIGPAQVAARLVEAGLLNRFHPLLSARLAAITHPIGAAVLGLFGGGAAAGAFAILHGSGNGVLTIARGTVPLAIFGPDNYGYRLGLIGAPARIAQAAAPLLFGLLIERWGSGALVVSSAFGIVALIALCFVRAEKTAEYVPADRGSG</sequence>
<feature type="transmembrane region" description="Helical" evidence="4">
    <location>
        <begin position="357"/>
        <end position="379"/>
    </location>
</feature>
<evidence type="ECO:0000256" key="2">
    <source>
        <dbReference type="ARBA" id="ARBA00022989"/>
    </source>
</evidence>
<keyword evidence="3 4" id="KW-0472">Membrane</keyword>
<dbReference type="OrthoDB" id="7200137at2"/>
<feature type="transmembrane region" description="Helical" evidence="4">
    <location>
        <begin position="208"/>
        <end position="229"/>
    </location>
</feature>
<dbReference type="Pfam" id="PF07690">
    <property type="entry name" value="MFS_1"/>
    <property type="match status" value="1"/>
</dbReference>
<dbReference type="GO" id="GO:0022857">
    <property type="term" value="F:transmembrane transporter activity"/>
    <property type="evidence" value="ECO:0007669"/>
    <property type="project" value="InterPro"/>
</dbReference>
<keyword evidence="7" id="KW-1185">Reference proteome</keyword>
<feature type="transmembrane region" description="Helical" evidence="4">
    <location>
        <begin position="235"/>
        <end position="257"/>
    </location>
</feature>
<dbReference type="InterPro" id="IPR011701">
    <property type="entry name" value="MFS"/>
</dbReference>
<feature type="transmembrane region" description="Helical" evidence="4">
    <location>
        <begin position="75"/>
        <end position="94"/>
    </location>
</feature>
<name>A0A4D7ASQ9_9HYPH</name>
<dbReference type="EMBL" id="CP039690">
    <property type="protein sequence ID" value="QCI63989.1"/>
    <property type="molecule type" value="Genomic_DNA"/>
</dbReference>
<dbReference type="RefSeq" id="WP_136959445.1">
    <property type="nucleotide sequence ID" value="NZ_CP039690.1"/>
</dbReference>
<dbReference type="InterPro" id="IPR020846">
    <property type="entry name" value="MFS_dom"/>
</dbReference>
<accession>A0A4D7ASQ9</accession>
<reference evidence="6 7" key="1">
    <citation type="submission" date="2019-04" db="EMBL/GenBank/DDBJ databases">
        <title>Phreatobacter aquaticus sp. nov.</title>
        <authorList>
            <person name="Choi A."/>
        </authorList>
    </citation>
    <scope>NUCLEOTIDE SEQUENCE [LARGE SCALE GENOMIC DNA]</scope>
    <source>
        <strain evidence="6 7">KCTC 52518</strain>
    </source>
</reference>
<organism evidence="6 7">
    <name type="scientific">Phreatobacter stygius</name>
    <dbReference type="NCBI Taxonomy" id="1940610"/>
    <lineage>
        <taxon>Bacteria</taxon>
        <taxon>Pseudomonadati</taxon>
        <taxon>Pseudomonadota</taxon>
        <taxon>Alphaproteobacteria</taxon>
        <taxon>Hyphomicrobiales</taxon>
        <taxon>Phreatobacteraceae</taxon>
        <taxon>Phreatobacter</taxon>
    </lineage>
</organism>
<evidence type="ECO:0000256" key="3">
    <source>
        <dbReference type="ARBA" id="ARBA00023136"/>
    </source>
</evidence>
<evidence type="ECO:0000313" key="6">
    <source>
        <dbReference type="EMBL" id="QCI63989.1"/>
    </source>
</evidence>
<feature type="transmembrane region" description="Helical" evidence="4">
    <location>
        <begin position="43"/>
        <end position="63"/>
    </location>
</feature>
<feature type="transmembrane region" description="Helical" evidence="4">
    <location>
        <begin position="134"/>
        <end position="154"/>
    </location>
</feature>
<dbReference type="InterPro" id="IPR036259">
    <property type="entry name" value="MFS_trans_sf"/>
</dbReference>